<dbReference type="Gene3D" id="1.10.10.10">
    <property type="entry name" value="Winged helix-like DNA-binding domain superfamily/Winged helix DNA-binding domain"/>
    <property type="match status" value="1"/>
</dbReference>
<evidence type="ECO:0000313" key="6">
    <source>
        <dbReference type="Proteomes" id="UP000321424"/>
    </source>
</evidence>
<reference evidence="5 6" key="1">
    <citation type="submission" date="2019-07" db="EMBL/GenBank/DDBJ databases">
        <title>Whole genome shotgun sequence of Nocardia ninae NBRC 108245.</title>
        <authorList>
            <person name="Hosoyama A."/>
            <person name="Uohara A."/>
            <person name="Ohji S."/>
            <person name="Ichikawa N."/>
        </authorList>
    </citation>
    <scope>NUCLEOTIDE SEQUENCE [LARGE SCALE GENOMIC DNA]</scope>
    <source>
        <strain evidence="5 6">NBRC 108245</strain>
    </source>
</reference>
<keyword evidence="6" id="KW-1185">Reference proteome</keyword>
<evidence type="ECO:0000313" key="5">
    <source>
        <dbReference type="EMBL" id="GEM36491.1"/>
    </source>
</evidence>
<accession>A0A511M7D1</accession>
<dbReference type="PRINTS" id="PR00778">
    <property type="entry name" value="HTHARSR"/>
</dbReference>
<dbReference type="InterPro" id="IPR036388">
    <property type="entry name" value="WH-like_DNA-bd_sf"/>
</dbReference>
<dbReference type="CDD" id="cd00090">
    <property type="entry name" value="HTH_ARSR"/>
    <property type="match status" value="1"/>
</dbReference>
<organism evidence="5 6">
    <name type="scientific">Nocardia ninae NBRC 108245</name>
    <dbReference type="NCBI Taxonomy" id="1210091"/>
    <lineage>
        <taxon>Bacteria</taxon>
        <taxon>Bacillati</taxon>
        <taxon>Actinomycetota</taxon>
        <taxon>Actinomycetes</taxon>
        <taxon>Mycobacteriales</taxon>
        <taxon>Nocardiaceae</taxon>
        <taxon>Nocardia</taxon>
    </lineage>
</organism>
<keyword evidence="2" id="KW-0238">DNA-binding</keyword>
<dbReference type="EMBL" id="BJXA01000003">
    <property type="protein sequence ID" value="GEM36491.1"/>
    <property type="molecule type" value="Genomic_DNA"/>
</dbReference>
<evidence type="ECO:0000256" key="2">
    <source>
        <dbReference type="ARBA" id="ARBA00023125"/>
    </source>
</evidence>
<proteinExistence type="predicted"/>
<evidence type="ECO:0000256" key="3">
    <source>
        <dbReference type="ARBA" id="ARBA00023163"/>
    </source>
</evidence>
<dbReference type="AlphaFoldDB" id="A0A511M7D1"/>
<dbReference type="GO" id="GO:0003700">
    <property type="term" value="F:DNA-binding transcription factor activity"/>
    <property type="evidence" value="ECO:0007669"/>
    <property type="project" value="InterPro"/>
</dbReference>
<gene>
    <name evidence="5" type="ORF">NN4_10100</name>
</gene>
<evidence type="ECO:0000259" key="4">
    <source>
        <dbReference type="PROSITE" id="PS50987"/>
    </source>
</evidence>
<dbReference type="InterPro" id="IPR011991">
    <property type="entry name" value="ArsR-like_HTH"/>
</dbReference>
<protein>
    <recommendedName>
        <fullName evidence="4">HTH arsR-type domain-containing protein</fullName>
    </recommendedName>
</protein>
<name>A0A511M7D1_9NOCA</name>
<feature type="domain" description="HTH arsR-type" evidence="4">
    <location>
        <begin position="33"/>
        <end position="127"/>
    </location>
</feature>
<dbReference type="NCBIfam" id="NF033788">
    <property type="entry name" value="HTH_metalloreg"/>
    <property type="match status" value="1"/>
</dbReference>
<evidence type="ECO:0000256" key="1">
    <source>
        <dbReference type="ARBA" id="ARBA00023015"/>
    </source>
</evidence>
<dbReference type="InterPro" id="IPR051081">
    <property type="entry name" value="HTH_MetalResp_TranReg"/>
</dbReference>
<dbReference type="SMART" id="SM00418">
    <property type="entry name" value="HTH_ARSR"/>
    <property type="match status" value="1"/>
</dbReference>
<dbReference type="PANTHER" id="PTHR33154">
    <property type="entry name" value="TRANSCRIPTIONAL REGULATOR, ARSR FAMILY"/>
    <property type="match status" value="1"/>
</dbReference>
<keyword evidence="1" id="KW-0805">Transcription regulation</keyword>
<dbReference type="PROSITE" id="PS50987">
    <property type="entry name" value="HTH_ARSR_2"/>
    <property type="match status" value="1"/>
</dbReference>
<dbReference type="InterPro" id="IPR036390">
    <property type="entry name" value="WH_DNA-bd_sf"/>
</dbReference>
<dbReference type="Proteomes" id="UP000321424">
    <property type="component" value="Unassembled WGS sequence"/>
</dbReference>
<dbReference type="SUPFAM" id="SSF46785">
    <property type="entry name" value="Winged helix' DNA-binding domain"/>
    <property type="match status" value="1"/>
</dbReference>
<dbReference type="InterPro" id="IPR001845">
    <property type="entry name" value="HTH_ArsR_DNA-bd_dom"/>
</dbReference>
<comment type="caution">
    <text evidence="5">The sequence shown here is derived from an EMBL/GenBank/DDBJ whole genome shotgun (WGS) entry which is preliminary data.</text>
</comment>
<dbReference type="Pfam" id="PF01022">
    <property type="entry name" value="HTH_5"/>
    <property type="match status" value="1"/>
</dbReference>
<keyword evidence="3" id="KW-0804">Transcription</keyword>
<dbReference type="PANTHER" id="PTHR33154:SF33">
    <property type="entry name" value="TRANSCRIPTIONAL REPRESSOR SDPR"/>
    <property type="match status" value="1"/>
</dbReference>
<dbReference type="GO" id="GO:0003677">
    <property type="term" value="F:DNA binding"/>
    <property type="evidence" value="ECO:0007669"/>
    <property type="project" value="UniProtKB-KW"/>
</dbReference>
<sequence>MHVLTLGSKSIDINANVRYHRPMAMNHGDGCLAGTEGLDPAVALFHSLSDATRLSILHRLACGEARVVDLMGELALAQSTVSAHVACLRDCGLVEGRPQGRQVFYSLTRPELMDLLASAETLLAATGNAVALCPNYGTDSAPTATDTIDAGTQVRP</sequence>